<dbReference type="PRINTS" id="PR00119">
    <property type="entry name" value="CATATPASE"/>
</dbReference>
<evidence type="ECO:0000256" key="14">
    <source>
        <dbReference type="ARBA" id="ARBA00023136"/>
    </source>
</evidence>
<keyword evidence="6 20" id="KW-0812">Transmembrane</keyword>
<proteinExistence type="inferred from homology"/>
<dbReference type="Gene3D" id="2.70.150.10">
    <property type="entry name" value="Calcium-transporting ATPase, cytoplasmic transduction domain A"/>
    <property type="match status" value="1"/>
</dbReference>
<feature type="binding site" evidence="18">
    <location>
        <position position="486"/>
    </location>
    <ligand>
        <name>ATP</name>
        <dbReference type="ChEBI" id="CHEBI:30616"/>
    </ligand>
</feature>
<dbReference type="GO" id="GO:0005802">
    <property type="term" value="C:trans-Golgi network"/>
    <property type="evidence" value="ECO:0007669"/>
    <property type="project" value="TreeGrafter"/>
</dbReference>
<feature type="domain" description="P-type ATPase C-terminal" evidence="24">
    <location>
        <begin position="807"/>
        <end position="1057"/>
    </location>
</feature>
<dbReference type="SFLD" id="SFLDG00002">
    <property type="entry name" value="C1.7:_P-type_atpase_like"/>
    <property type="match status" value="1"/>
</dbReference>
<feature type="binding site" evidence="18">
    <location>
        <position position="407"/>
    </location>
    <ligand>
        <name>ATP</name>
        <dbReference type="ChEBI" id="CHEBI:30616"/>
    </ligand>
</feature>
<dbReference type="PROSITE" id="PS00154">
    <property type="entry name" value="ATPASE_E1_E2"/>
    <property type="match status" value="1"/>
</dbReference>
<feature type="region of interest" description="Disordered" evidence="22">
    <location>
        <begin position="1"/>
        <end position="22"/>
    </location>
</feature>
<dbReference type="InterPro" id="IPR001757">
    <property type="entry name" value="P_typ_ATPase"/>
</dbReference>
<dbReference type="Gene3D" id="3.40.1110.10">
    <property type="entry name" value="Calcium-transporting ATPase, cytoplasmic domain N"/>
    <property type="match status" value="1"/>
</dbReference>
<evidence type="ECO:0000256" key="13">
    <source>
        <dbReference type="ARBA" id="ARBA00023034"/>
    </source>
</evidence>
<feature type="transmembrane region" description="Helical" evidence="20">
    <location>
        <begin position="846"/>
        <end position="864"/>
    </location>
</feature>
<evidence type="ECO:0000256" key="2">
    <source>
        <dbReference type="ARBA" id="ARBA00004141"/>
    </source>
</evidence>
<evidence type="ECO:0000256" key="19">
    <source>
        <dbReference type="PIRSR" id="PIRSR606539-3"/>
    </source>
</evidence>
<feature type="binding site" evidence="18">
    <location>
        <position position="550"/>
    </location>
    <ligand>
        <name>ATP</name>
        <dbReference type="ChEBI" id="CHEBI:30616"/>
    </ligand>
</feature>
<dbReference type="FunFam" id="3.40.50.1000:FF:000010">
    <property type="entry name" value="Phospholipid-transporting ATPase"/>
    <property type="match status" value="1"/>
</dbReference>
<feature type="domain" description="P-type ATPase N-terminal" evidence="23">
    <location>
        <begin position="34"/>
        <end position="96"/>
    </location>
</feature>
<feature type="binding site" evidence="18">
    <location>
        <position position="406"/>
    </location>
    <ligand>
        <name>ATP</name>
        <dbReference type="ChEBI" id="CHEBI:30616"/>
    </ligand>
</feature>
<comment type="catalytic activity">
    <reaction evidence="15 20">
        <text>ATP + H2O + phospholipidSide 1 = ADP + phosphate + phospholipidSide 2.</text>
        <dbReference type="EC" id="7.6.2.1"/>
    </reaction>
</comment>
<dbReference type="RefSeq" id="XP_064481333.1">
    <property type="nucleotide sequence ID" value="XM_064625263.1"/>
</dbReference>
<dbReference type="InterPro" id="IPR036412">
    <property type="entry name" value="HAD-like_sf"/>
</dbReference>
<name>A0A2R5LEX5_9ACAR</name>
<keyword evidence="11 20" id="KW-1278">Translocase</keyword>
<keyword evidence="10 19" id="KW-0460">Magnesium</keyword>
<evidence type="ECO:0000256" key="10">
    <source>
        <dbReference type="ARBA" id="ARBA00022842"/>
    </source>
</evidence>
<dbReference type="InterPro" id="IPR008250">
    <property type="entry name" value="ATPase_P-typ_transduc_dom_A_sf"/>
</dbReference>
<comment type="cofactor">
    <cofactor evidence="1 19">
        <name>Mg(2+)</name>
        <dbReference type="ChEBI" id="CHEBI:18420"/>
    </cofactor>
</comment>
<feature type="transmembrane region" description="Helical" evidence="20">
    <location>
        <begin position="870"/>
        <end position="890"/>
    </location>
</feature>
<dbReference type="FunFam" id="3.40.1110.10:FF:000055">
    <property type="entry name" value="Phospholipid-transporting ATPase"/>
    <property type="match status" value="1"/>
</dbReference>
<keyword evidence="21" id="KW-0175">Coiled coil</keyword>
<evidence type="ECO:0000256" key="1">
    <source>
        <dbReference type="ARBA" id="ARBA00001946"/>
    </source>
</evidence>
<dbReference type="InterPro" id="IPR023299">
    <property type="entry name" value="ATPase_P-typ_cyto_dom_N"/>
</dbReference>
<feature type="binding site" evidence="18">
    <location>
        <position position="784"/>
    </location>
    <ligand>
        <name>ATP</name>
        <dbReference type="ChEBI" id="CHEBI:30616"/>
    </ligand>
</feature>
<evidence type="ECO:0000256" key="18">
    <source>
        <dbReference type="PIRSR" id="PIRSR606539-2"/>
    </source>
</evidence>
<evidence type="ECO:0000256" key="3">
    <source>
        <dbReference type="ARBA" id="ARBA00004308"/>
    </source>
</evidence>
<feature type="transmembrane region" description="Helical" evidence="20">
    <location>
        <begin position="336"/>
        <end position="355"/>
    </location>
</feature>
<reference evidence="25" key="1">
    <citation type="submission" date="2018-03" db="EMBL/GenBank/DDBJ databases">
        <title>The relapsing fever spirochete Borrelia turicatae persists in the highly oxidative environment of its soft-bodied tick vector.</title>
        <authorList>
            <person name="Bourret T.J."/>
            <person name="Boyle W.K."/>
            <person name="Valenzuela J.G."/>
            <person name="Oliveira F."/>
            <person name="Lopez J.E."/>
        </authorList>
    </citation>
    <scope>NUCLEOTIDE SEQUENCE</scope>
    <source>
        <strain evidence="25">Kansas strain/isolate</strain>
        <tissue evidence="25">Salivary glands</tissue>
    </source>
</reference>
<dbReference type="Pfam" id="PF16209">
    <property type="entry name" value="PhoLip_ATPase_N"/>
    <property type="match status" value="1"/>
</dbReference>
<feature type="transmembrane region" description="Helical" evidence="20">
    <location>
        <begin position="954"/>
        <end position="976"/>
    </location>
</feature>
<evidence type="ECO:0000259" key="23">
    <source>
        <dbReference type="Pfam" id="PF16209"/>
    </source>
</evidence>
<evidence type="ECO:0000313" key="25">
    <source>
        <dbReference type="EMBL" id="MBY08083.1"/>
    </source>
</evidence>
<dbReference type="NCBIfam" id="TIGR01652">
    <property type="entry name" value="ATPase-Plipid"/>
    <property type="match status" value="1"/>
</dbReference>
<protein>
    <recommendedName>
        <fullName evidence="20">Phospholipid-transporting ATPase</fullName>
        <ecNumber evidence="20">7.6.2.1</ecNumber>
    </recommendedName>
</protein>
<dbReference type="GO" id="GO:0016887">
    <property type="term" value="F:ATP hydrolysis activity"/>
    <property type="evidence" value="ECO:0007669"/>
    <property type="project" value="InterPro"/>
</dbReference>
<keyword evidence="7 19" id="KW-0479">Metal-binding</keyword>
<dbReference type="InterPro" id="IPR006539">
    <property type="entry name" value="P-type_ATPase_IV"/>
</dbReference>
<evidence type="ECO:0000256" key="22">
    <source>
        <dbReference type="SAM" id="MobiDB-lite"/>
    </source>
</evidence>
<keyword evidence="13" id="KW-0333">Golgi apparatus</keyword>
<keyword evidence="12 20" id="KW-1133">Transmembrane helix</keyword>
<dbReference type="Pfam" id="PF16212">
    <property type="entry name" value="PhoLip_ATPase_C"/>
    <property type="match status" value="1"/>
</dbReference>
<feature type="binding site" evidence="18">
    <location>
        <position position="783"/>
    </location>
    <ligand>
        <name>ATP</name>
        <dbReference type="ChEBI" id="CHEBI:30616"/>
    </ligand>
</feature>
<dbReference type="SFLD" id="SFLDF00027">
    <property type="entry name" value="p-type_atpase"/>
    <property type="match status" value="1"/>
</dbReference>
<evidence type="ECO:0000256" key="17">
    <source>
        <dbReference type="PIRSR" id="PIRSR606539-1"/>
    </source>
</evidence>
<dbReference type="CTD" id="36488"/>
<evidence type="ECO:0000256" key="16">
    <source>
        <dbReference type="ARBA" id="ARBA00051303"/>
    </source>
</evidence>
<feature type="binding site" evidence="19">
    <location>
        <position position="407"/>
    </location>
    <ligand>
        <name>Mg(2+)</name>
        <dbReference type="ChEBI" id="CHEBI:18420"/>
    </ligand>
</feature>
<feature type="active site" description="4-aspartylphosphate intermediate" evidence="17">
    <location>
        <position position="405"/>
    </location>
</feature>
<dbReference type="EC" id="7.6.2.1" evidence="20"/>
<dbReference type="GO" id="GO:0000287">
    <property type="term" value="F:magnesium ion binding"/>
    <property type="evidence" value="ECO:0007669"/>
    <property type="project" value="UniProtKB-UniRule"/>
</dbReference>
<feature type="transmembrane region" description="Helical" evidence="20">
    <location>
        <begin position="988"/>
        <end position="1009"/>
    </location>
</feature>
<dbReference type="SUPFAM" id="SSF81665">
    <property type="entry name" value="Calcium ATPase, transmembrane domain M"/>
    <property type="match status" value="1"/>
</dbReference>
<dbReference type="SUPFAM" id="SSF81653">
    <property type="entry name" value="Calcium ATPase, transduction domain A"/>
    <property type="match status" value="1"/>
</dbReference>
<dbReference type="GeneID" id="135394496"/>
<feature type="binding site" evidence="19">
    <location>
        <position position="405"/>
    </location>
    <ligand>
        <name>Mg(2+)</name>
        <dbReference type="ChEBI" id="CHEBI:18420"/>
    </ligand>
</feature>
<evidence type="ECO:0000256" key="11">
    <source>
        <dbReference type="ARBA" id="ARBA00022967"/>
    </source>
</evidence>
<feature type="binding site" evidence="18">
    <location>
        <position position="405"/>
    </location>
    <ligand>
        <name>ATP</name>
        <dbReference type="ChEBI" id="CHEBI:30616"/>
    </ligand>
</feature>
<evidence type="ECO:0000256" key="7">
    <source>
        <dbReference type="ARBA" id="ARBA00022723"/>
    </source>
</evidence>
<evidence type="ECO:0000256" key="20">
    <source>
        <dbReference type="RuleBase" id="RU362033"/>
    </source>
</evidence>
<evidence type="ECO:0000256" key="5">
    <source>
        <dbReference type="ARBA" id="ARBA00008109"/>
    </source>
</evidence>
<dbReference type="AlphaFoldDB" id="A0A2R5LEX5"/>
<dbReference type="InterPro" id="IPR032631">
    <property type="entry name" value="P-type_ATPase_N"/>
</dbReference>
<feature type="binding site" evidence="18">
    <location>
        <position position="760"/>
    </location>
    <ligand>
        <name>ATP</name>
        <dbReference type="ChEBI" id="CHEBI:30616"/>
    </ligand>
</feature>
<dbReference type="FunFam" id="2.70.150.10:FF:000202">
    <property type="entry name" value="Phospholipid-transporting ATPase"/>
    <property type="match status" value="1"/>
</dbReference>
<feature type="binding site" evidence="18">
    <location>
        <position position="527"/>
    </location>
    <ligand>
        <name>ATP</name>
        <dbReference type="ChEBI" id="CHEBI:30616"/>
    </ligand>
</feature>
<dbReference type="InterPro" id="IPR023298">
    <property type="entry name" value="ATPase_P-typ_TM_dom_sf"/>
</dbReference>
<dbReference type="NCBIfam" id="TIGR01494">
    <property type="entry name" value="ATPase_P-type"/>
    <property type="match status" value="2"/>
</dbReference>
<dbReference type="SFLD" id="SFLDS00003">
    <property type="entry name" value="Haloacid_Dehalogenase"/>
    <property type="match status" value="1"/>
</dbReference>
<evidence type="ECO:0000256" key="21">
    <source>
        <dbReference type="SAM" id="Coils"/>
    </source>
</evidence>
<evidence type="ECO:0000256" key="12">
    <source>
        <dbReference type="ARBA" id="ARBA00022989"/>
    </source>
</evidence>
<feature type="binding site" evidence="18">
    <location>
        <position position="665"/>
    </location>
    <ligand>
        <name>ATP</name>
        <dbReference type="ChEBI" id="CHEBI:30616"/>
    </ligand>
</feature>
<evidence type="ECO:0000256" key="6">
    <source>
        <dbReference type="ARBA" id="ARBA00022692"/>
    </source>
</evidence>
<comment type="subcellular location">
    <subcellularLocation>
        <location evidence="3">Endomembrane system</location>
    </subcellularLocation>
    <subcellularLocation>
        <location evidence="4">Golgi apparatus</location>
    </subcellularLocation>
    <subcellularLocation>
        <location evidence="2 20">Membrane</location>
        <topology evidence="2 20">Multi-pass membrane protein</topology>
    </subcellularLocation>
</comment>
<keyword evidence="8 18" id="KW-0547">Nucleotide-binding</keyword>
<dbReference type="EMBL" id="GGLE01003957">
    <property type="protein sequence ID" value="MBY08083.1"/>
    <property type="molecule type" value="Transcribed_RNA"/>
</dbReference>
<dbReference type="Gene3D" id="3.40.50.1000">
    <property type="entry name" value="HAD superfamily/HAD-like"/>
    <property type="match status" value="1"/>
</dbReference>
<dbReference type="GO" id="GO:0005886">
    <property type="term" value="C:plasma membrane"/>
    <property type="evidence" value="ECO:0007669"/>
    <property type="project" value="TreeGrafter"/>
</dbReference>
<dbReference type="GO" id="GO:0045332">
    <property type="term" value="P:phospholipid translocation"/>
    <property type="evidence" value="ECO:0007669"/>
    <property type="project" value="TreeGrafter"/>
</dbReference>
<dbReference type="PANTHER" id="PTHR24092">
    <property type="entry name" value="PROBABLE PHOSPHOLIPID-TRANSPORTING ATPASE"/>
    <property type="match status" value="1"/>
</dbReference>
<feature type="binding site" evidence="18">
    <location>
        <position position="664"/>
    </location>
    <ligand>
        <name>ATP</name>
        <dbReference type="ChEBI" id="CHEBI:30616"/>
    </ligand>
</feature>
<feature type="binding site" evidence="19">
    <location>
        <position position="780"/>
    </location>
    <ligand>
        <name>Mg(2+)</name>
        <dbReference type="ChEBI" id="CHEBI:18420"/>
    </ligand>
</feature>
<dbReference type="InterPro" id="IPR032630">
    <property type="entry name" value="P_typ_ATPase_c"/>
</dbReference>
<dbReference type="CDD" id="cd02073">
    <property type="entry name" value="P-type_ATPase_APLT_Dnf-like"/>
    <property type="match status" value="1"/>
</dbReference>
<feature type="transmembrane region" description="Helical" evidence="20">
    <location>
        <begin position="293"/>
        <end position="316"/>
    </location>
</feature>
<dbReference type="Pfam" id="PF13246">
    <property type="entry name" value="Cation_ATPase"/>
    <property type="match status" value="1"/>
</dbReference>
<evidence type="ECO:0000256" key="15">
    <source>
        <dbReference type="ARBA" id="ARBA00034036"/>
    </source>
</evidence>
<evidence type="ECO:0000256" key="9">
    <source>
        <dbReference type="ARBA" id="ARBA00022840"/>
    </source>
</evidence>
<evidence type="ECO:0000256" key="8">
    <source>
        <dbReference type="ARBA" id="ARBA00022741"/>
    </source>
</evidence>
<organism evidence="25">
    <name type="scientific">Ornithodoros turicata</name>
    <dbReference type="NCBI Taxonomy" id="34597"/>
    <lineage>
        <taxon>Eukaryota</taxon>
        <taxon>Metazoa</taxon>
        <taxon>Ecdysozoa</taxon>
        <taxon>Arthropoda</taxon>
        <taxon>Chelicerata</taxon>
        <taxon>Arachnida</taxon>
        <taxon>Acari</taxon>
        <taxon>Parasitiformes</taxon>
        <taxon>Ixodida</taxon>
        <taxon>Ixodoidea</taxon>
        <taxon>Argasidae</taxon>
        <taxon>Ornithodorinae</taxon>
        <taxon>Ornithodoros</taxon>
    </lineage>
</organism>
<feature type="transmembrane region" description="Helical" evidence="20">
    <location>
        <begin position="919"/>
        <end position="942"/>
    </location>
</feature>
<accession>A0A2R5LEX5</accession>
<dbReference type="InterPro" id="IPR018303">
    <property type="entry name" value="ATPase_P-typ_P_site"/>
</dbReference>
<dbReference type="SUPFAM" id="SSF81660">
    <property type="entry name" value="Metal cation-transporting ATPase, ATP-binding domain N"/>
    <property type="match status" value="1"/>
</dbReference>
<evidence type="ECO:0000259" key="24">
    <source>
        <dbReference type="Pfam" id="PF16212"/>
    </source>
</evidence>
<dbReference type="InterPro" id="IPR023214">
    <property type="entry name" value="HAD_sf"/>
</dbReference>
<feature type="transmembrane region" description="Helical" evidence="20">
    <location>
        <begin position="1029"/>
        <end position="1051"/>
    </location>
</feature>
<feature type="coiled-coil region" evidence="21">
    <location>
        <begin position="598"/>
        <end position="629"/>
    </location>
</feature>
<keyword evidence="9 18" id="KW-0067">ATP-binding</keyword>
<feature type="binding site" evidence="18">
    <location>
        <position position="584"/>
    </location>
    <ligand>
        <name>ATP</name>
        <dbReference type="ChEBI" id="CHEBI:30616"/>
    </ligand>
</feature>
<dbReference type="SUPFAM" id="SSF56784">
    <property type="entry name" value="HAD-like"/>
    <property type="match status" value="1"/>
</dbReference>
<dbReference type="GO" id="GO:0090556">
    <property type="term" value="F:phosphatidylserine floppase activity"/>
    <property type="evidence" value="ECO:0007669"/>
    <property type="project" value="RHEA"/>
</dbReference>
<sequence length="1145" mass="128959">MRPAYDDLANLPADDDDKHSAAGERAELSDHRIIYINSPQKQKFCSNSISTAKYNMISFLPKFLFEQFRRYANVFFLFIALLQQIPNVSPTGRYTTAVPLVFILVVSALKEIVEDYKRHAADDAVNHSIVLALRDGEWKGIQWTQVCVGDFLKITGGQFFPADLVLLSSSEPHGMCYIETANLDGETNLKIRQGLPQTAEMLTTKDLRTMTGFVECENPNRHLYEFNGNLKMNTLKTLPLSPDQILLRGAMLRNTTWVFGFVIYTGHETKLMMNSTAAPLKRSTVDKVTNTQIIMLFLLLIVLALISAIASEMWTSKHAAVDWYLGLDDLSSNSNFGFNFLTFIILYNNLIPISLQVTLEMVRFIQASFINMDIDMYHEDTDTPAMARTSNLNEELGQVKYIFSDKTGTLTCNVMEFKRCSIAGHLYGDPERGMDPHEVREILTKNAPTSAYVREFFTLMAVCHTVVPEMEQENKVINYQAASPDEGALVKGARDMGFVFTTRTPTTVTVNILGTEEKYEILNVLEFTSSRKRMSVIVRTPNGTLKLLCKGADTVIYERLGTENQSFKDINLKHLEEFAGQGLRTLCLAEAEVSPEYYEEWKNTYHKAATSLQNKERKLEDAAQLIETNLSLLGSTAIEDRLQDGVPETIADLLKADIKIWVLTGDKQETAINIGYSTRLLSQGMPLLVINEESLDNTREAIHRHVQEFGDLLRKENELALIIDGKTLKFALSSDVRRDFVDIALSCKVCICCRVSPMQKAEIVDMVKHSTQCVTLAIGDGANDVAMIQSAHVGIGISGMEGLQASCASDYSIAQFRFLRRLLFVHGAWNHNRMCRLILYSFHKNICLYVIELWFAALSGWSGQTLFERWTIGMYNVMFTAAPPLAIGLFDRTCSAEVMMKYPALYKSSQNAEGFNAKVFWVWIIDAIYHSIILFWLTMLAMKQDVAWANGRDGGYLMFGNLVYTYVVVTVCVKAGLEMNSWTWPSHLAIWGSIGLWLLFLLIYCNVWPTLPVAPDMAGLHIMVYSSGIFWMGLIIIPFMALLADIIFIVVKRSCFKSLSEAVRESEIAHTDPGPVILRGTKQRLTETARLLKNVFMKPISSTTHVPIEVELQHGYAFSQEEHGVVPQADLIRAYDSTKEKPQGI</sequence>
<comment type="catalytic activity">
    <reaction evidence="16">
        <text>a 1,2-diacyl-sn-glycero-3-phospho-L-serine(out) + ATP + H2O = a 1,2-diacyl-sn-glycero-3-phospho-L-serine(in) + ADP + phosphate + H(+)</text>
        <dbReference type="Rhea" id="RHEA:38567"/>
        <dbReference type="ChEBI" id="CHEBI:15377"/>
        <dbReference type="ChEBI" id="CHEBI:15378"/>
        <dbReference type="ChEBI" id="CHEBI:30616"/>
        <dbReference type="ChEBI" id="CHEBI:43474"/>
        <dbReference type="ChEBI" id="CHEBI:57262"/>
        <dbReference type="ChEBI" id="CHEBI:456216"/>
    </reaction>
    <physiologicalReaction direction="left-to-right" evidence="16">
        <dbReference type="Rhea" id="RHEA:38568"/>
    </physiologicalReaction>
</comment>
<feature type="binding site" evidence="18">
    <location>
        <position position="666"/>
    </location>
    <ligand>
        <name>ATP</name>
        <dbReference type="ChEBI" id="CHEBI:30616"/>
    </ligand>
</feature>
<dbReference type="GO" id="GO:0005524">
    <property type="term" value="F:ATP binding"/>
    <property type="evidence" value="ECO:0007669"/>
    <property type="project" value="UniProtKB-UniRule"/>
</dbReference>
<dbReference type="InterPro" id="IPR044492">
    <property type="entry name" value="P_typ_ATPase_HD_dom"/>
</dbReference>
<dbReference type="PANTHER" id="PTHR24092:SF150">
    <property type="entry name" value="PHOSPHOLIPID-TRANSPORTING ATPASE"/>
    <property type="match status" value="1"/>
</dbReference>
<evidence type="ECO:0000256" key="4">
    <source>
        <dbReference type="ARBA" id="ARBA00004555"/>
    </source>
</evidence>
<feature type="binding site" evidence="18">
    <location>
        <position position="754"/>
    </location>
    <ligand>
        <name>ATP</name>
        <dbReference type="ChEBI" id="CHEBI:30616"/>
    </ligand>
</feature>
<keyword evidence="14 20" id="KW-0472">Membrane</keyword>
<comment type="similarity">
    <text evidence="5 20">Belongs to the cation transport ATPase (P-type) (TC 3.A.3) family. Type IV subfamily.</text>
</comment>
<feature type="binding site" evidence="19">
    <location>
        <position position="784"/>
    </location>
    <ligand>
        <name>Mg(2+)</name>
        <dbReference type="ChEBI" id="CHEBI:18420"/>
    </ligand>
</feature>